<reference evidence="6" key="1">
    <citation type="journal article" date="2019" name="Int. J. Syst. Evol. Microbiol.">
        <title>The Global Catalogue of Microorganisms (GCM) 10K type strain sequencing project: providing services to taxonomists for standard genome sequencing and annotation.</title>
        <authorList>
            <consortium name="The Broad Institute Genomics Platform"/>
            <consortium name="The Broad Institute Genome Sequencing Center for Infectious Disease"/>
            <person name="Wu L."/>
            <person name="Ma J."/>
        </authorList>
    </citation>
    <scope>NUCLEOTIDE SEQUENCE [LARGE SCALE GENOMIC DNA]</scope>
    <source>
        <strain evidence="6">CGMCC 1.15103</strain>
    </source>
</reference>
<dbReference type="InterPro" id="IPR050300">
    <property type="entry name" value="GDXG_lipolytic_enzyme"/>
</dbReference>
<dbReference type="SUPFAM" id="SSF53474">
    <property type="entry name" value="alpha/beta-Hydrolases"/>
    <property type="match status" value="1"/>
</dbReference>
<keyword evidence="6" id="KW-1185">Reference proteome</keyword>
<dbReference type="RefSeq" id="WP_115778285.1">
    <property type="nucleotide sequence ID" value="NZ_BMHL01000004.1"/>
</dbReference>
<dbReference type="EMBL" id="BMHL01000004">
    <property type="protein sequence ID" value="GGC42629.1"/>
    <property type="molecule type" value="Genomic_DNA"/>
</dbReference>
<evidence type="ECO:0000313" key="5">
    <source>
        <dbReference type="EMBL" id="GGC42629.1"/>
    </source>
</evidence>
<dbReference type="InterPro" id="IPR029058">
    <property type="entry name" value="AB_hydrolase_fold"/>
</dbReference>
<dbReference type="PROSITE" id="PS01174">
    <property type="entry name" value="LIPASE_GDXG_SER"/>
    <property type="match status" value="1"/>
</dbReference>
<dbReference type="Pfam" id="PF07859">
    <property type="entry name" value="Abhydrolase_3"/>
    <property type="match status" value="1"/>
</dbReference>
<feature type="domain" description="Alpha/beta hydrolase fold-3" evidence="4">
    <location>
        <begin position="77"/>
        <end position="285"/>
    </location>
</feature>
<organism evidence="5 6">
    <name type="scientific">Paraburkholderia caffeinilytica</name>
    <dbReference type="NCBI Taxonomy" id="1761016"/>
    <lineage>
        <taxon>Bacteria</taxon>
        <taxon>Pseudomonadati</taxon>
        <taxon>Pseudomonadota</taxon>
        <taxon>Betaproteobacteria</taxon>
        <taxon>Burkholderiales</taxon>
        <taxon>Burkholderiaceae</taxon>
        <taxon>Paraburkholderia</taxon>
    </lineage>
</organism>
<evidence type="ECO:0000259" key="4">
    <source>
        <dbReference type="Pfam" id="PF07859"/>
    </source>
</evidence>
<dbReference type="PANTHER" id="PTHR48081:SF8">
    <property type="entry name" value="ALPHA_BETA HYDROLASE FOLD-3 DOMAIN-CONTAINING PROTEIN-RELATED"/>
    <property type="match status" value="1"/>
</dbReference>
<dbReference type="Proteomes" id="UP000602004">
    <property type="component" value="Unassembled WGS sequence"/>
</dbReference>
<proteinExistence type="inferred from homology"/>
<accession>A0ABQ1MLJ0</accession>
<dbReference type="Gene3D" id="3.40.50.1820">
    <property type="entry name" value="alpha/beta hydrolase"/>
    <property type="match status" value="1"/>
</dbReference>
<name>A0ABQ1MLJ0_9BURK</name>
<comment type="similarity">
    <text evidence="1">Belongs to the 'GDXG' lipolytic enzyme family.</text>
</comment>
<evidence type="ECO:0000256" key="3">
    <source>
        <dbReference type="PROSITE-ProRule" id="PRU10038"/>
    </source>
</evidence>
<gene>
    <name evidence="5" type="primary">lipI</name>
    <name evidence="5" type="ORF">GCM10011400_31940</name>
</gene>
<evidence type="ECO:0000256" key="2">
    <source>
        <dbReference type="ARBA" id="ARBA00022801"/>
    </source>
</evidence>
<sequence>MLDKQLEAIVAQASAAGVPDLCDLPVVASRGLYRQILAAADVAPADVDVSERTIDGPGGPLGLRIYTPRGEAPHGIVVYYHGGGFVLGDLDGYDNVCRQLSDDAGAVVVSVDYRLAPEHPFPAAVDDAWAAFEWVAAHAAELLREDARIAVAGDSAGALLAAVTSLLARDRNGPAIAFQALVYPPAAAGVHGDYPSRTRHADGPTLTLRSIDYFARHYFGEGIVPSDFRAAPLLAPDLAGLPPALLQIAAFDPLRDEALAYGERLLAAGNAVTAIEYHGLAHGFISMGGAVAAARLAQQQLAQALRSALR</sequence>
<keyword evidence="2" id="KW-0378">Hydrolase</keyword>
<dbReference type="InterPro" id="IPR033140">
    <property type="entry name" value="Lipase_GDXG_put_SER_AS"/>
</dbReference>
<feature type="active site" evidence="3">
    <location>
        <position position="155"/>
    </location>
</feature>
<dbReference type="PANTHER" id="PTHR48081">
    <property type="entry name" value="AB HYDROLASE SUPERFAMILY PROTEIN C4A8.06C"/>
    <property type="match status" value="1"/>
</dbReference>
<evidence type="ECO:0000256" key="1">
    <source>
        <dbReference type="ARBA" id="ARBA00010515"/>
    </source>
</evidence>
<protein>
    <submittedName>
        <fullName evidence="5">Lipase</fullName>
    </submittedName>
</protein>
<dbReference type="InterPro" id="IPR013094">
    <property type="entry name" value="AB_hydrolase_3"/>
</dbReference>
<comment type="caution">
    <text evidence="5">The sequence shown here is derived from an EMBL/GenBank/DDBJ whole genome shotgun (WGS) entry which is preliminary data.</text>
</comment>
<evidence type="ECO:0000313" key="6">
    <source>
        <dbReference type="Proteomes" id="UP000602004"/>
    </source>
</evidence>